<feature type="domain" description="Sulfotransferase" evidence="1">
    <location>
        <begin position="19"/>
        <end position="225"/>
    </location>
</feature>
<dbReference type="SUPFAM" id="SSF52540">
    <property type="entry name" value="P-loop containing nucleoside triphosphate hydrolases"/>
    <property type="match status" value="1"/>
</dbReference>
<dbReference type="Gene3D" id="3.40.50.300">
    <property type="entry name" value="P-loop containing nucleotide triphosphate hydrolases"/>
    <property type="match status" value="1"/>
</dbReference>
<gene>
    <name evidence="2" type="ORF">Msub_10801</name>
</gene>
<evidence type="ECO:0000313" key="2">
    <source>
        <dbReference type="EMBL" id="KMQ74615.1"/>
    </source>
</evidence>
<dbReference type="RefSeq" id="WP_156182720.1">
    <property type="nucleotide sequence ID" value="NZ_LFBU01000001.1"/>
</dbReference>
<evidence type="ECO:0000259" key="1">
    <source>
        <dbReference type="Pfam" id="PF00685"/>
    </source>
</evidence>
<dbReference type="OrthoDB" id="1441538at2"/>
<accession>A0A0J7M0I6</accession>
<keyword evidence="3" id="KW-1185">Reference proteome</keyword>
<proteinExistence type="predicted"/>
<dbReference type="InterPro" id="IPR027417">
    <property type="entry name" value="P-loop_NTPase"/>
</dbReference>
<comment type="caution">
    <text evidence="2">The sequence shown here is derived from an EMBL/GenBank/DDBJ whole genome shotgun (WGS) entry which is preliminary data.</text>
</comment>
<keyword evidence="2" id="KW-0808">Transferase</keyword>
<reference evidence="2 3" key="1">
    <citation type="submission" date="2015-06" db="EMBL/GenBank/DDBJ databases">
        <title>Marinobacter subterrani, a genetically tractable neutrophilic iron-oxidizing strain isolated from the Soudan Iron Mine.</title>
        <authorList>
            <person name="Bonis B.M."/>
            <person name="Gralnick J.A."/>
        </authorList>
    </citation>
    <scope>NUCLEOTIDE SEQUENCE [LARGE SCALE GENOMIC DNA]</scope>
    <source>
        <strain evidence="2 3">JG233</strain>
    </source>
</reference>
<dbReference type="InterPro" id="IPR000863">
    <property type="entry name" value="Sulfotransferase_dom"/>
</dbReference>
<evidence type="ECO:0000313" key="3">
    <source>
        <dbReference type="Proteomes" id="UP000036102"/>
    </source>
</evidence>
<dbReference type="GO" id="GO:0008146">
    <property type="term" value="F:sulfotransferase activity"/>
    <property type="evidence" value="ECO:0007669"/>
    <property type="project" value="InterPro"/>
</dbReference>
<protein>
    <submittedName>
        <fullName evidence="2">Sulfotransferase domain</fullName>
    </submittedName>
</protein>
<dbReference type="AlphaFoldDB" id="A0A0J7M0I6"/>
<organism evidence="2 3">
    <name type="scientific">Marinobacter subterrani</name>
    <dbReference type="NCBI Taxonomy" id="1658765"/>
    <lineage>
        <taxon>Bacteria</taxon>
        <taxon>Pseudomonadati</taxon>
        <taxon>Pseudomonadota</taxon>
        <taxon>Gammaproteobacteria</taxon>
        <taxon>Pseudomonadales</taxon>
        <taxon>Marinobacteraceae</taxon>
        <taxon>Marinobacter</taxon>
    </lineage>
</organism>
<name>A0A0J7M0I6_9GAMM</name>
<sequence>MFKNRRSSSLKNFLCRKEPKIVLAGMHKSGTTAVAKILGATINRDVSSDPLHQINLIDVNARIRLEKREISFHQLVKSHPQFFRSIVIKDPHFPMMLTDLRSVFPNMKIVSIIRDPRDTIRSILNRLNLPGDPSKVTLDQLDLPFGWKSLLKGEYPDIAGDDYIEVLANRWAMIAEIISNNQDTSVLIRYEEFNRNKKEVIDELAIKLGYEKLRSAKSIQDVQFQPKGNSKVTWVDFYAVRQLDKINSICASMMEEFGYEK</sequence>
<dbReference type="Pfam" id="PF00685">
    <property type="entry name" value="Sulfotransfer_1"/>
    <property type="match status" value="1"/>
</dbReference>
<dbReference type="Proteomes" id="UP000036102">
    <property type="component" value="Unassembled WGS sequence"/>
</dbReference>
<dbReference type="PATRIC" id="fig|1658765.3.peg.795"/>
<dbReference type="EMBL" id="LFBU01000001">
    <property type="protein sequence ID" value="KMQ74615.1"/>
    <property type="molecule type" value="Genomic_DNA"/>
</dbReference>
<dbReference type="STRING" id="1658765.Msub_10801"/>